<comment type="caution">
    <text evidence="5">The sequence shown here is derived from an EMBL/GenBank/DDBJ whole genome shotgun (WGS) entry which is preliminary data.</text>
</comment>
<organism evidence="5 6">
    <name type="scientific">Rheinheimera marina</name>
    <dbReference type="NCBI Taxonomy" id="1774958"/>
    <lineage>
        <taxon>Bacteria</taxon>
        <taxon>Pseudomonadati</taxon>
        <taxon>Pseudomonadota</taxon>
        <taxon>Gammaproteobacteria</taxon>
        <taxon>Chromatiales</taxon>
        <taxon>Chromatiaceae</taxon>
        <taxon>Rheinheimera</taxon>
    </lineage>
</organism>
<name>A0ABV9JNZ4_9GAMM</name>
<keyword evidence="1" id="KW-0472">Membrane</keyword>
<feature type="domain" description="GGDEF" evidence="4">
    <location>
        <begin position="418"/>
        <end position="551"/>
    </location>
</feature>
<dbReference type="CDD" id="cd00130">
    <property type="entry name" value="PAS"/>
    <property type="match status" value="1"/>
</dbReference>
<evidence type="ECO:0000313" key="6">
    <source>
        <dbReference type="Proteomes" id="UP001595962"/>
    </source>
</evidence>
<dbReference type="EMBL" id="JBHSGB010000010">
    <property type="protein sequence ID" value="MFC4655968.1"/>
    <property type="molecule type" value="Genomic_DNA"/>
</dbReference>
<feature type="domain" description="EAL" evidence="3">
    <location>
        <begin position="562"/>
        <end position="817"/>
    </location>
</feature>
<evidence type="ECO:0000313" key="5">
    <source>
        <dbReference type="EMBL" id="MFC4655968.1"/>
    </source>
</evidence>
<dbReference type="Proteomes" id="UP001595962">
    <property type="component" value="Unassembled WGS sequence"/>
</dbReference>
<dbReference type="NCBIfam" id="TIGR00229">
    <property type="entry name" value="sensory_box"/>
    <property type="match status" value="1"/>
</dbReference>
<dbReference type="SUPFAM" id="SSF55073">
    <property type="entry name" value="Nucleotide cyclase"/>
    <property type="match status" value="1"/>
</dbReference>
<dbReference type="PROSITE" id="PS50887">
    <property type="entry name" value="GGDEF"/>
    <property type="match status" value="1"/>
</dbReference>
<dbReference type="InterPro" id="IPR000014">
    <property type="entry name" value="PAS"/>
</dbReference>
<dbReference type="PANTHER" id="PTHR44757:SF4">
    <property type="entry name" value="DIGUANYLATE CYCLASE DGCE-RELATED"/>
    <property type="match status" value="1"/>
</dbReference>
<dbReference type="CDD" id="cd01949">
    <property type="entry name" value="GGDEF"/>
    <property type="match status" value="1"/>
</dbReference>
<dbReference type="InterPro" id="IPR043128">
    <property type="entry name" value="Rev_trsase/Diguanyl_cyclase"/>
</dbReference>
<dbReference type="InterPro" id="IPR035919">
    <property type="entry name" value="EAL_sf"/>
</dbReference>
<dbReference type="NCBIfam" id="TIGR00254">
    <property type="entry name" value="GGDEF"/>
    <property type="match status" value="1"/>
</dbReference>
<dbReference type="InterPro" id="IPR000160">
    <property type="entry name" value="GGDEF_dom"/>
</dbReference>
<dbReference type="PANTHER" id="PTHR44757">
    <property type="entry name" value="DIGUANYLATE CYCLASE DGCP"/>
    <property type="match status" value="1"/>
</dbReference>
<keyword evidence="1" id="KW-1133">Transmembrane helix</keyword>
<feature type="transmembrane region" description="Helical" evidence="1">
    <location>
        <begin position="230"/>
        <end position="253"/>
    </location>
</feature>
<gene>
    <name evidence="5" type="ORF">ACFO3I_13205</name>
</gene>
<dbReference type="CDD" id="cd01948">
    <property type="entry name" value="EAL"/>
    <property type="match status" value="1"/>
</dbReference>
<dbReference type="RefSeq" id="WP_377334566.1">
    <property type="nucleotide sequence ID" value="NZ_JBHSGB010000010.1"/>
</dbReference>
<dbReference type="InterPro" id="IPR001633">
    <property type="entry name" value="EAL_dom"/>
</dbReference>
<keyword evidence="1" id="KW-0812">Transmembrane</keyword>
<evidence type="ECO:0000256" key="1">
    <source>
        <dbReference type="SAM" id="Phobius"/>
    </source>
</evidence>
<dbReference type="PROSITE" id="PS50883">
    <property type="entry name" value="EAL"/>
    <property type="match status" value="1"/>
</dbReference>
<dbReference type="Pfam" id="PF00563">
    <property type="entry name" value="EAL"/>
    <property type="match status" value="1"/>
</dbReference>
<dbReference type="PROSITE" id="PS50113">
    <property type="entry name" value="PAC"/>
    <property type="match status" value="1"/>
</dbReference>
<feature type="domain" description="PAC" evidence="2">
    <location>
        <begin position="335"/>
        <end position="390"/>
    </location>
</feature>
<sequence>MLKARYLPVLVALVVLLLTALFCGYIRYAELKNSEVKSAVIAQQVGNNLEVFSADRVRAMQDLIGSWPVNHVNHVDWFNVRSRTLARMLPGFADILLLDKQGRLLWSINKEFREHTQVADWPQLKQDLPAQGGEARALFVQLPEKSYNLMIWPVLSEHATYGYIAAVFDTPEILTVLTGGLEQEDLSFAVLDQQRLVKQHNVFFSERSISEQPLEFAGRPWVFRVQSQPVGLSISVLVLLLGLVIACISAWVLTHSLGKQRLLASHEAKYRRLVEGLQGHFIYRASRDWQVEFVSESVSHILGYPAAEFQLHHLDYISKAPEERALAQAVIARGKTPEPYLVEYQTPAGERKLIEYRDAPVLGDHGQLVAIEGIGRDVTAEHAMQQKIRYQADHDQLTGLLNRYAFNRQLDQLLNKGADCCLCYIDMDQFKLVNDSCGHLAGDELLRHIAGILALDLGEKDVLARVGGDEFCLIYFGLSLEQVEERLRSLLRRISEYRFVWQQHVFEIGASIGVMALSGKGHNAVSVVQAVDSGCYQAKVSGKNRYFVVHDKTEQLNHRQFELKLLHTVQQALAHQQFQLYYQQIKPLDPQCQELHYEVLLRLQSSEGEWISPAIFIPLAERHGLMQQIDAYVFNHVMTELERQPQHLDRLTKCAINLSGLSLGDEQLLAMISQRFARSKVRPDQICFEITETAAVSNMASASRFINSLRQIGCRFSLDDFGVGMSSFSYLKHMKVDYVKIDGSFVRNMKLDSADRAMVKAIAEIAQSLGKECIAEFVSDPESVYWLQQFGVRYGQGYSLHQPEPMTRLWLPEPEIIPLAQAGNC</sequence>
<dbReference type="SUPFAM" id="SSF55785">
    <property type="entry name" value="PYP-like sensor domain (PAS domain)"/>
    <property type="match status" value="1"/>
</dbReference>
<protein>
    <submittedName>
        <fullName evidence="5">EAL domain-containing protein</fullName>
    </submittedName>
</protein>
<proteinExistence type="predicted"/>
<dbReference type="Gene3D" id="3.30.450.20">
    <property type="entry name" value="PAS domain"/>
    <property type="match status" value="1"/>
</dbReference>
<dbReference type="SUPFAM" id="SSF141868">
    <property type="entry name" value="EAL domain-like"/>
    <property type="match status" value="1"/>
</dbReference>
<accession>A0ABV9JNZ4</accession>
<dbReference type="Pfam" id="PF00990">
    <property type="entry name" value="GGDEF"/>
    <property type="match status" value="1"/>
</dbReference>
<dbReference type="SMART" id="SM00267">
    <property type="entry name" value="GGDEF"/>
    <property type="match status" value="1"/>
</dbReference>
<evidence type="ECO:0000259" key="4">
    <source>
        <dbReference type="PROSITE" id="PS50887"/>
    </source>
</evidence>
<dbReference type="InterPro" id="IPR035965">
    <property type="entry name" value="PAS-like_dom_sf"/>
</dbReference>
<evidence type="ECO:0000259" key="3">
    <source>
        <dbReference type="PROSITE" id="PS50883"/>
    </source>
</evidence>
<reference evidence="6" key="1">
    <citation type="journal article" date="2019" name="Int. J. Syst. Evol. Microbiol.">
        <title>The Global Catalogue of Microorganisms (GCM) 10K type strain sequencing project: providing services to taxonomists for standard genome sequencing and annotation.</title>
        <authorList>
            <consortium name="The Broad Institute Genomics Platform"/>
            <consortium name="The Broad Institute Genome Sequencing Center for Infectious Disease"/>
            <person name="Wu L."/>
            <person name="Ma J."/>
        </authorList>
    </citation>
    <scope>NUCLEOTIDE SEQUENCE [LARGE SCALE GENOMIC DNA]</scope>
    <source>
        <strain evidence="6">DT28</strain>
    </source>
</reference>
<dbReference type="InterPro" id="IPR000700">
    <property type="entry name" value="PAS-assoc_C"/>
</dbReference>
<dbReference type="Gene3D" id="3.20.20.450">
    <property type="entry name" value="EAL domain"/>
    <property type="match status" value="1"/>
</dbReference>
<dbReference type="InterPro" id="IPR052155">
    <property type="entry name" value="Biofilm_reg_signaling"/>
</dbReference>
<dbReference type="Gene3D" id="3.30.70.270">
    <property type="match status" value="1"/>
</dbReference>
<dbReference type="SMART" id="SM00052">
    <property type="entry name" value="EAL"/>
    <property type="match status" value="1"/>
</dbReference>
<keyword evidence="6" id="KW-1185">Reference proteome</keyword>
<dbReference type="InterPro" id="IPR029787">
    <property type="entry name" value="Nucleotide_cyclase"/>
</dbReference>
<evidence type="ECO:0000259" key="2">
    <source>
        <dbReference type="PROSITE" id="PS50113"/>
    </source>
</evidence>